<dbReference type="InterPro" id="IPR036513">
    <property type="entry name" value="STAS_dom_sf"/>
</dbReference>
<dbReference type="AlphaFoldDB" id="A0A7M2X2I8"/>
<name>A0A7M2X2I8_9BACT</name>
<protein>
    <submittedName>
        <fullName evidence="2">STAS domain-containing protein</fullName>
    </submittedName>
</protein>
<keyword evidence="3" id="KW-1185">Reference proteome</keyword>
<feature type="domain" description="STAS" evidence="1">
    <location>
        <begin position="52"/>
        <end position="133"/>
    </location>
</feature>
<sequence length="133" mass="13675">MPKQQPMTVTTGPAPAGAKGETLIVTIAGDLGINALVGPAGQHSGIGEDTALDKALADRLSNPPALVVVDLTEVAYLASVGMGALLRLKKKVEDAGSRVHFVGTEGLTKLLKYSHLDKVMKLHPTLESALAGA</sequence>
<reference evidence="2 3" key="1">
    <citation type="submission" date="2020-10" db="EMBL/GenBank/DDBJ databases">
        <title>Wide distribution of Phycisphaera-like planctomycetes from WD2101 soil group in peatlands and genome analysis of the first cultivated representative.</title>
        <authorList>
            <person name="Dedysh S.N."/>
            <person name="Beletsky A.V."/>
            <person name="Ivanova A."/>
            <person name="Kulichevskaya I.S."/>
            <person name="Suzina N.E."/>
            <person name="Philippov D.A."/>
            <person name="Rakitin A.L."/>
            <person name="Mardanov A.V."/>
            <person name="Ravin N.V."/>
        </authorList>
    </citation>
    <scope>NUCLEOTIDE SEQUENCE [LARGE SCALE GENOMIC DNA]</scope>
    <source>
        <strain evidence="2 3">M1803</strain>
    </source>
</reference>
<dbReference type="GO" id="GO:0043856">
    <property type="term" value="F:anti-sigma factor antagonist activity"/>
    <property type="evidence" value="ECO:0007669"/>
    <property type="project" value="TreeGrafter"/>
</dbReference>
<proteinExistence type="predicted"/>
<dbReference type="SUPFAM" id="SSF52091">
    <property type="entry name" value="SpoIIaa-like"/>
    <property type="match status" value="1"/>
</dbReference>
<evidence type="ECO:0000313" key="2">
    <source>
        <dbReference type="EMBL" id="QOV91261.1"/>
    </source>
</evidence>
<dbReference type="Gene3D" id="3.30.750.24">
    <property type="entry name" value="STAS domain"/>
    <property type="match status" value="1"/>
</dbReference>
<accession>A0A7M2X2I8</accession>
<dbReference type="PROSITE" id="PS50801">
    <property type="entry name" value="STAS"/>
    <property type="match status" value="1"/>
</dbReference>
<dbReference type="PANTHER" id="PTHR33495">
    <property type="entry name" value="ANTI-SIGMA FACTOR ANTAGONIST TM_1081-RELATED-RELATED"/>
    <property type="match status" value="1"/>
</dbReference>
<dbReference type="Pfam" id="PF01740">
    <property type="entry name" value="STAS"/>
    <property type="match status" value="1"/>
</dbReference>
<dbReference type="InterPro" id="IPR002645">
    <property type="entry name" value="STAS_dom"/>
</dbReference>
<evidence type="ECO:0000313" key="3">
    <source>
        <dbReference type="Proteomes" id="UP000593765"/>
    </source>
</evidence>
<dbReference type="EMBL" id="CP063458">
    <property type="protein sequence ID" value="QOV91261.1"/>
    <property type="molecule type" value="Genomic_DNA"/>
</dbReference>
<gene>
    <name evidence="2" type="ORF">IPV69_07855</name>
</gene>
<dbReference type="RefSeq" id="WP_206294461.1">
    <property type="nucleotide sequence ID" value="NZ_CP063458.1"/>
</dbReference>
<dbReference type="Proteomes" id="UP000593765">
    <property type="component" value="Chromosome"/>
</dbReference>
<dbReference type="PANTHER" id="PTHR33495:SF2">
    <property type="entry name" value="ANTI-SIGMA FACTOR ANTAGONIST TM_1081-RELATED"/>
    <property type="match status" value="1"/>
</dbReference>
<dbReference type="KEGG" id="hbs:IPV69_07855"/>
<organism evidence="2 3">
    <name type="scientific">Humisphaera borealis</name>
    <dbReference type="NCBI Taxonomy" id="2807512"/>
    <lineage>
        <taxon>Bacteria</taxon>
        <taxon>Pseudomonadati</taxon>
        <taxon>Planctomycetota</taxon>
        <taxon>Phycisphaerae</taxon>
        <taxon>Tepidisphaerales</taxon>
        <taxon>Tepidisphaeraceae</taxon>
        <taxon>Humisphaera</taxon>
    </lineage>
</organism>
<evidence type="ECO:0000259" key="1">
    <source>
        <dbReference type="PROSITE" id="PS50801"/>
    </source>
</evidence>
<dbReference type="CDD" id="cd07043">
    <property type="entry name" value="STAS_anti-anti-sigma_factors"/>
    <property type="match status" value="1"/>
</dbReference>